<gene>
    <name evidence="2" type="ORF">INT08_07730</name>
</gene>
<keyword evidence="3" id="KW-1185">Reference proteome</keyword>
<evidence type="ECO:0000313" key="2">
    <source>
        <dbReference type="EMBL" id="MBF0637056.1"/>
    </source>
</evidence>
<dbReference type="Proteomes" id="UP000619838">
    <property type="component" value="Unassembled WGS sequence"/>
</dbReference>
<evidence type="ECO:0000313" key="3">
    <source>
        <dbReference type="Proteomes" id="UP000619838"/>
    </source>
</evidence>
<name>A0ABR9XSN9_9CHLB</name>
<reference evidence="2 3" key="1">
    <citation type="journal article" date="2020" name="Microorganisms">
        <title>Simultaneous Genome Sequencing of Prosthecochloris ethylica and Desulfuromonas acetoxidans within a Syntrophic Mixture Reveals Unique Pili and Protein Interactions.</title>
        <authorList>
            <person name="Kyndt J.A."/>
            <person name="Van Beeumen J.J."/>
            <person name="Meyer T.E."/>
        </authorList>
    </citation>
    <scope>NUCLEOTIDE SEQUENCE [LARGE SCALE GENOMIC DNA]</scope>
    <source>
        <strain evidence="2 3">N3</strain>
    </source>
</reference>
<proteinExistence type="predicted"/>
<sequence length="120" mass="13063">MQVHVSFLRGVSLPQRNHISSTDARGLQNITIMPCRTILSCGMPATSSLSVSGVPVHVFVTRCFPARFAAVVVMCPAVAVTLFRASQVVGYRHKPGSSCRTGKHPEESSNNNPKRRINVF</sequence>
<protein>
    <submittedName>
        <fullName evidence="2">Uncharacterized protein</fullName>
    </submittedName>
</protein>
<organism evidence="2 3">
    <name type="scientific">Prosthecochloris ethylica</name>
    <dbReference type="NCBI Taxonomy" id="2743976"/>
    <lineage>
        <taxon>Bacteria</taxon>
        <taxon>Pseudomonadati</taxon>
        <taxon>Chlorobiota</taxon>
        <taxon>Chlorobiia</taxon>
        <taxon>Chlorobiales</taxon>
        <taxon>Chlorobiaceae</taxon>
        <taxon>Prosthecochloris</taxon>
    </lineage>
</organism>
<evidence type="ECO:0000256" key="1">
    <source>
        <dbReference type="SAM" id="MobiDB-lite"/>
    </source>
</evidence>
<comment type="caution">
    <text evidence="2">The sequence shown here is derived from an EMBL/GenBank/DDBJ whole genome shotgun (WGS) entry which is preliminary data.</text>
</comment>
<dbReference type="RefSeq" id="WP_175187049.1">
    <property type="nucleotide sequence ID" value="NZ_JABVZQ010000003.1"/>
</dbReference>
<accession>A0ABR9XSN9</accession>
<dbReference type="EMBL" id="JADGII010000011">
    <property type="protein sequence ID" value="MBF0637056.1"/>
    <property type="molecule type" value="Genomic_DNA"/>
</dbReference>
<feature type="region of interest" description="Disordered" evidence="1">
    <location>
        <begin position="91"/>
        <end position="120"/>
    </location>
</feature>